<sequence length="142" mass="16279">MFDRETRMPSLTRDGRVSVLKLSTMWRLLGIRSFAIDQLKAYKIQNTAEGVLLGRKYRVAEWVRSSYNALVEKGLSLKDAEAIGWETATRIYAIREETFVKLLGEPYRMTTHDAELKVGLLFSEELQQAVSDSAEYVEEGRI</sequence>
<comment type="caution">
    <text evidence="1">The sequence shown here is derived from an EMBL/GenBank/DDBJ whole genome shotgun (WGS) entry which is preliminary data.</text>
</comment>
<organism evidence="1 2">
    <name type="scientific">Mycena metata</name>
    <dbReference type="NCBI Taxonomy" id="1033252"/>
    <lineage>
        <taxon>Eukaryota</taxon>
        <taxon>Fungi</taxon>
        <taxon>Dikarya</taxon>
        <taxon>Basidiomycota</taxon>
        <taxon>Agaricomycotina</taxon>
        <taxon>Agaricomycetes</taxon>
        <taxon>Agaricomycetidae</taxon>
        <taxon>Agaricales</taxon>
        <taxon>Marasmiineae</taxon>
        <taxon>Mycenaceae</taxon>
        <taxon>Mycena</taxon>
    </lineage>
</organism>
<proteinExistence type="predicted"/>
<accession>A0AAD7IH59</accession>
<dbReference type="EMBL" id="JARKIB010000093">
    <property type="protein sequence ID" value="KAJ7742859.1"/>
    <property type="molecule type" value="Genomic_DNA"/>
</dbReference>
<evidence type="ECO:0000313" key="2">
    <source>
        <dbReference type="Proteomes" id="UP001215598"/>
    </source>
</evidence>
<reference evidence="1" key="1">
    <citation type="submission" date="2023-03" db="EMBL/GenBank/DDBJ databases">
        <title>Massive genome expansion in bonnet fungi (Mycena s.s.) driven by repeated elements and novel gene families across ecological guilds.</title>
        <authorList>
            <consortium name="Lawrence Berkeley National Laboratory"/>
            <person name="Harder C.B."/>
            <person name="Miyauchi S."/>
            <person name="Viragh M."/>
            <person name="Kuo A."/>
            <person name="Thoen E."/>
            <person name="Andreopoulos B."/>
            <person name="Lu D."/>
            <person name="Skrede I."/>
            <person name="Drula E."/>
            <person name="Henrissat B."/>
            <person name="Morin E."/>
            <person name="Kohler A."/>
            <person name="Barry K."/>
            <person name="LaButti K."/>
            <person name="Morin E."/>
            <person name="Salamov A."/>
            <person name="Lipzen A."/>
            <person name="Mereny Z."/>
            <person name="Hegedus B."/>
            <person name="Baldrian P."/>
            <person name="Stursova M."/>
            <person name="Weitz H."/>
            <person name="Taylor A."/>
            <person name="Grigoriev I.V."/>
            <person name="Nagy L.G."/>
            <person name="Martin F."/>
            <person name="Kauserud H."/>
        </authorList>
    </citation>
    <scope>NUCLEOTIDE SEQUENCE</scope>
    <source>
        <strain evidence="1">CBHHK182m</strain>
    </source>
</reference>
<protein>
    <submittedName>
        <fullName evidence="1">Uncharacterized protein</fullName>
    </submittedName>
</protein>
<dbReference type="AlphaFoldDB" id="A0AAD7IH59"/>
<name>A0AAD7IH59_9AGAR</name>
<dbReference type="Proteomes" id="UP001215598">
    <property type="component" value="Unassembled WGS sequence"/>
</dbReference>
<gene>
    <name evidence="1" type="ORF">B0H16DRAFT_1019051</name>
</gene>
<keyword evidence="2" id="KW-1185">Reference proteome</keyword>
<evidence type="ECO:0000313" key="1">
    <source>
        <dbReference type="EMBL" id="KAJ7742859.1"/>
    </source>
</evidence>